<dbReference type="EMBL" id="AVBG01000010">
    <property type="protein sequence ID" value="KGP90696.1"/>
    <property type="molecule type" value="Genomic_DNA"/>
</dbReference>
<proteinExistence type="predicted"/>
<keyword evidence="3" id="KW-1185">Reference proteome</keyword>
<feature type="compositionally biased region" description="Acidic residues" evidence="1">
    <location>
        <begin position="53"/>
        <end position="75"/>
    </location>
</feature>
<evidence type="ECO:0000313" key="3">
    <source>
        <dbReference type="Proteomes" id="UP000030153"/>
    </source>
</evidence>
<dbReference type="Proteomes" id="UP000030153">
    <property type="component" value="Unassembled WGS sequence"/>
</dbReference>
<sequence length="85" mass="10256">MSEKRKKVIHVDEVIIKAENVVIEPQRPHRRDRHEEDRFDPFFGPRRAQVESVSEEEHVELEEEVEEVHEEGEEGEDRRPPFSWI</sequence>
<dbReference type="STRING" id="1385513.N780_03165"/>
<dbReference type="eggNOG" id="ENOG5033A0K">
    <property type="taxonomic scope" value="Bacteria"/>
</dbReference>
<feature type="region of interest" description="Disordered" evidence="1">
    <location>
        <begin position="50"/>
        <end position="85"/>
    </location>
</feature>
<accession>A0A0A2UW16</accession>
<dbReference type="RefSeq" id="WP_036784836.1">
    <property type="nucleotide sequence ID" value="NZ_AVBG01000010.1"/>
</dbReference>
<name>A0A0A2UW16_9BACI</name>
<evidence type="ECO:0000256" key="1">
    <source>
        <dbReference type="SAM" id="MobiDB-lite"/>
    </source>
</evidence>
<evidence type="ECO:0000313" key="2">
    <source>
        <dbReference type="EMBL" id="KGP90696.1"/>
    </source>
</evidence>
<comment type="caution">
    <text evidence="2">The sequence shown here is derived from an EMBL/GenBank/DDBJ whole genome shotgun (WGS) entry which is preliminary data.</text>
</comment>
<protein>
    <submittedName>
        <fullName evidence="2">Uncharacterized protein</fullName>
    </submittedName>
</protein>
<organism evidence="2 3">
    <name type="scientific">Pontibacillus chungwhensis BH030062</name>
    <dbReference type="NCBI Taxonomy" id="1385513"/>
    <lineage>
        <taxon>Bacteria</taxon>
        <taxon>Bacillati</taxon>
        <taxon>Bacillota</taxon>
        <taxon>Bacilli</taxon>
        <taxon>Bacillales</taxon>
        <taxon>Bacillaceae</taxon>
        <taxon>Pontibacillus</taxon>
    </lineage>
</organism>
<feature type="compositionally biased region" description="Basic and acidic residues" evidence="1">
    <location>
        <begin position="76"/>
        <end position="85"/>
    </location>
</feature>
<gene>
    <name evidence="2" type="ORF">N780_03165</name>
</gene>
<reference evidence="2 3" key="1">
    <citation type="submission" date="2013-08" db="EMBL/GenBank/DDBJ databases">
        <title>Genome of Pontibacillus chungwhensis.</title>
        <authorList>
            <person name="Wang Q."/>
            <person name="Wang G."/>
        </authorList>
    </citation>
    <scope>NUCLEOTIDE SEQUENCE [LARGE SCALE GENOMIC DNA]</scope>
    <source>
        <strain evidence="2 3">BH030062</strain>
    </source>
</reference>
<dbReference type="AlphaFoldDB" id="A0A0A2UW16"/>